<dbReference type="EMBL" id="JANJYI010000005">
    <property type="protein sequence ID" value="KAK2650182.1"/>
    <property type="molecule type" value="Genomic_DNA"/>
</dbReference>
<evidence type="ECO:0000313" key="1">
    <source>
        <dbReference type="EMBL" id="KAK2650182.1"/>
    </source>
</evidence>
<keyword evidence="2" id="KW-1185">Reference proteome</keyword>
<name>A0AAD9U961_9ROSI</name>
<accession>A0AAD9U961</accession>
<evidence type="ECO:0000313" key="2">
    <source>
        <dbReference type="Proteomes" id="UP001280121"/>
    </source>
</evidence>
<protein>
    <submittedName>
        <fullName evidence="1">Uncharacterized protein</fullName>
    </submittedName>
</protein>
<comment type="caution">
    <text evidence="1">The sequence shown here is derived from an EMBL/GenBank/DDBJ whole genome shotgun (WGS) entry which is preliminary data.</text>
</comment>
<organism evidence="1 2">
    <name type="scientific">Dipteronia dyeriana</name>
    <dbReference type="NCBI Taxonomy" id="168575"/>
    <lineage>
        <taxon>Eukaryota</taxon>
        <taxon>Viridiplantae</taxon>
        <taxon>Streptophyta</taxon>
        <taxon>Embryophyta</taxon>
        <taxon>Tracheophyta</taxon>
        <taxon>Spermatophyta</taxon>
        <taxon>Magnoliopsida</taxon>
        <taxon>eudicotyledons</taxon>
        <taxon>Gunneridae</taxon>
        <taxon>Pentapetalae</taxon>
        <taxon>rosids</taxon>
        <taxon>malvids</taxon>
        <taxon>Sapindales</taxon>
        <taxon>Sapindaceae</taxon>
        <taxon>Hippocastanoideae</taxon>
        <taxon>Acereae</taxon>
        <taxon>Dipteronia</taxon>
    </lineage>
</organism>
<sequence length="98" mass="11052">MFGFNSTTILHVNTRPGALRIESRKFMEAMDYRCYSYQDFPGTSCFSSTCWKWVITASVLTSQVLPAINGSKSAQYGGFMLWSKCYDNGYSSSIKNNV</sequence>
<proteinExistence type="predicted"/>
<gene>
    <name evidence="1" type="ORF">Ddye_017671</name>
</gene>
<dbReference type="Proteomes" id="UP001280121">
    <property type="component" value="Unassembled WGS sequence"/>
</dbReference>
<dbReference type="AlphaFoldDB" id="A0AAD9U961"/>
<reference evidence="1" key="1">
    <citation type="journal article" date="2023" name="Plant J.">
        <title>Genome sequences and population genomics provide insights into the demographic history, inbreeding, and mutation load of two 'living fossil' tree species of Dipteronia.</title>
        <authorList>
            <person name="Feng Y."/>
            <person name="Comes H.P."/>
            <person name="Chen J."/>
            <person name="Zhu S."/>
            <person name="Lu R."/>
            <person name="Zhang X."/>
            <person name="Li P."/>
            <person name="Qiu J."/>
            <person name="Olsen K.M."/>
            <person name="Qiu Y."/>
        </authorList>
    </citation>
    <scope>NUCLEOTIDE SEQUENCE</scope>
    <source>
        <strain evidence="1">KIB01</strain>
    </source>
</reference>